<dbReference type="RefSeq" id="XP_033588582.1">
    <property type="nucleotide sequence ID" value="XM_033734006.1"/>
</dbReference>
<reference evidence="3" key="1">
    <citation type="journal article" date="2020" name="Stud. Mycol.">
        <title>101 Dothideomycetes genomes: a test case for predicting lifestyles and emergence of pathogens.</title>
        <authorList>
            <person name="Haridas S."/>
            <person name="Albert R."/>
            <person name="Binder M."/>
            <person name="Bloem J."/>
            <person name="Labutti K."/>
            <person name="Salamov A."/>
            <person name="Andreopoulos B."/>
            <person name="Baker S."/>
            <person name="Barry K."/>
            <person name="Bills G."/>
            <person name="Bluhm B."/>
            <person name="Cannon C."/>
            <person name="Castanera R."/>
            <person name="Culley D."/>
            <person name="Daum C."/>
            <person name="Ezra D."/>
            <person name="Gonzalez J."/>
            <person name="Henrissat B."/>
            <person name="Kuo A."/>
            <person name="Liang C."/>
            <person name="Lipzen A."/>
            <person name="Lutzoni F."/>
            <person name="Magnuson J."/>
            <person name="Mondo S."/>
            <person name="Nolan M."/>
            <person name="Ohm R."/>
            <person name="Pangilinan J."/>
            <person name="Park H.-J."/>
            <person name="Ramirez L."/>
            <person name="Alfaro M."/>
            <person name="Sun H."/>
            <person name="Tritt A."/>
            <person name="Yoshinaga Y."/>
            <person name="Zwiers L.-H."/>
            <person name="Turgeon B."/>
            <person name="Goodwin S."/>
            <person name="Spatafora J."/>
            <person name="Crous P."/>
            <person name="Grigoriev I."/>
        </authorList>
    </citation>
    <scope>NUCLEOTIDE SEQUENCE</scope>
    <source>
        <strain evidence="3">CBS 113389</strain>
    </source>
</reference>
<protein>
    <submittedName>
        <fullName evidence="3">Uncharacterized protein</fullName>
    </submittedName>
</protein>
<dbReference type="GeneID" id="54475008"/>
<evidence type="ECO:0000256" key="2">
    <source>
        <dbReference type="SAM" id="MobiDB-lite"/>
    </source>
</evidence>
<evidence type="ECO:0000256" key="1">
    <source>
        <dbReference type="SAM" id="Coils"/>
    </source>
</evidence>
<gene>
    <name evidence="3" type="ORF">BDY17DRAFT_300097</name>
</gene>
<dbReference type="Proteomes" id="UP000799767">
    <property type="component" value="Unassembled WGS sequence"/>
</dbReference>
<proteinExistence type="predicted"/>
<evidence type="ECO:0000313" key="3">
    <source>
        <dbReference type="EMBL" id="KAF2482012.1"/>
    </source>
</evidence>
<accession>A0A6A6PPR7</accession>
<organism evidence="3 4">
    <name type="scientific">Neohortaea acidophila</name>
    <dbReference type="NCBI Taxonomy" id="245834"/>
    <lineage>
        <taxon>Eukaryota</taxon>
        <taxon>Fungi</taxon>
        <taxon>Dikarya</taxon>
        <taxon>Ascomycota</taxon>
        <taxon>Pezizomycotina</taxon>
        <taxon>Dothideomycetes</taxon>
        <taxon>Dothideomycetidae</taxon>
        <taxon>Mycosphaerellales</taxon>
        <taxon>Teratosphaeriaceae</taxon>
        <taxon>Neohortaea</taxon>
    </lineage>
</organism>
<feature type="region of interest" description="Disordered" evidence="2">
    <location>
        <begin position="68"/>
        <end position="94"/>
    </location>
</feature>
<evidence type="ECO:0000313" key="4">
    <source>
        <dbReference type="Proteomes" id="UP000799767"/>
    </source>
</evidence>
<sequence>MRGHQQSTVNRAAIVNERLCDYSIHHRKHDNLYTTFFRVIHLDLQPCYNCQHESPILKQRLLEQRQGKIHRGSGEVRTTTLERGGKSSRRPLLGMGDNERAVHMTDKATLGTDTATMGKMLPDANRSLNSYARQIRDSNAKHAAELQSLQGKHEAWTKELMETQNIRYAEVERRLGAAQNRAHHFEQANQALNAEVKDLEQRLRTEQQRALGVQNTTTDRMRTIHTYAQRVKDMLHEARKQFDGQLQANRQFMEARRRYDEFMGRHGAFVRSFEAQHAGRS</sequence>
<keyword evidence="4" id="KW-1185">Reference proteome</keyword>
<feature type="coiled-coil region" evidence="1">
    <location>
        <begin position="146"/>
        <end position="216"/>
    </location>
</feature>
<dbReference type="EMBL" id="MU001637">
    <property type="protein sequence ID" value="KAF2482012.1"/>
    <property type="molecule type" value="Genomic_DNA"/>
</dbReference>
<keyword evidence="1" id="KW-0175">Coiled coil</keyword>
<name>A0A6A6PPR7_9PEZI</name>
<dbReference type="AlphaFoldDB" id="A0A6A6PPR7"/>